<dbReference type="EMBL" id="JBIGHY010000006">
    <property type="protein sequence ID" value="MFG6415830.1"/>
    <property type="molecule type" value="Genomic_DNA"/>
</dbReference>
<dbReference type="Proteomes" id="UP001606300">
    <property type="component" value="Unassembled WGS sequence"/>
</dbReference>
<keyword evidence="3" id="KW-1185">Reference proteome</keyword>
<accession>A0ABW7EQR0</accession>
<feature type="non-terminal residue" evidence="2">
    <location>
        <position position="65"/>
    </location>
</feature>
<sequence>MSQVHARARTTPLTRTEIRESESSLADLAERYNISRQTARKWRNREDVQDRSHRPHKLSTTLTEG</sequence>
<evidence type="ECO:0000313" key="2">
    <source>
        <dbReference type="EMBL" id="MFG6415830.1"/>
    </source>
</evidence>
<feature type="region of interest" description="Disordered" evidence="1">
    <location>
        <begin position="1"/>
        <end position="23"/>
    </location>
</feature>
<organism evidence="2 3">
    <name type="scientific">Pelomonas dachongensis</name>
    <dbReference type="NCBI Taxonomy" id="3299029"/>
    <lineage>
        <taxon>Bacteria</taxon>
        <taxon>Pseudomonadati</taxon>
        <taxon>Pseudomonadota</taxon>
        <taxon>Betaproteobacteria</taxon>
        <taxon>Burkholderiales</taxon>
        <taxon>Sphaerotilaceae</taxon>
        <taxon>Roseateles</taxon>
    </lineage>
</organism>
<feature type="region of interest" description="Disordered" evidence="1">
    <location>
        <begin position="39"/>
        <end position="65"/>
    </location>
</feature>
<protein>
    <submittedName>
        <fullName evidence="2">IS481 family transposase</fullName>
    </submittedName>
</protein>
<dbReference type="SUPFAM" id="SSF48295">
    <property type="entry name" value="TrpR-like"/>
    <property type="match status" value="1"/>
</dbReference>
<dbReference type="InterPro" id="IPR010921">
    <property type="entry name" value="Trp_repressor/repl_initiator"/>
</dbReference>
<evidence type="ECO:0000313" key="3">
    <source>
        <dbReference type="Proteomes" id="UP001606300"/>
    </source>
</evidence>
<gene>
    <name evidence="2" type="ORF">ACG02S_18205</name>
</gene>
<name>A0ABW7EQR0_9BURK</name>
<comment type="caution">
    <text evidence="2">The sequence shown here is derived from an EMBL/GenBank/DDBJ whole genome shotgun (WGS) entry which is preliminary data.</text>
</comment>
<proteinExistence type="predicted"/>
<evidence type="ECO:0000256" key="1">
    <source>
        <dbReference type="SAM" id="MobiDB-lite"/>
    </source>
</evidence>
<reference evidence="2 3" key="1">
    <citation type="submission" date="2024-09" db="EMBL/GenBank/DDBJ databases">
        <title>Novel species of the genus Pelomonas and Roseateles isolated from streams.</title>
        <authorList>
            <person name="Lu H."/>
        </authorList>
    </citation>
    <scope>NUCLEOTIDE SEQUENCE [LARGE SCALE GENOMIC DNA]</scope>
    <source>
        <strain evidence="2 3">DC23W</strain>
    </source>
</reference>